<evidence type="ECO:0000256" key="1">
    <source>
        <dbReference type="SAM" id="Phobius"/>
    </source>
</evidence>
<proteinExistence type="predicted"/>
<feature type="transmembrane region" description="Helical" evidence="1">
    <location>
        <begin position="49"/>
        <end position="68"/>
    </location>
</feature>
<sequence>MDEGRQRRTYAVLALVCGIVGMAGGGTFAAIGVWVAFVEPAYLDRASRLVIGGWGAAGLIGIVGWLWLSGRYLRHGRDGLLASGPWAWTALWIGMLASVPVVGMAFWHAAESPMGLILLLAGPPMAWPAVRLVQLRRTPGT</sequence>
<dbReference type="AlphaFoldDB" id="A0A246HLH6"/>
<feature type="transmembrane region" description="Helical" evidence="1">
    <location>
        <begin position="12"/>
        <end position="37"/>
    </location>
</feature>
<keyword evidence="1" id="KW-0472">Membrane</keyword>
<reference evidence="2 3" key="1">
    <citation type="submission" date="2017-06" db="EMBL/GenBank/DDBJ databases">
        <authorList>
            <person name="Kim H.J."/>
            <person name="Triplett B.A."/>
        </authorList>
    </citation>
    <scope>NUCLEOTIDE SEQUENCE [LARGE SCALE GENOMIC DNA]</scope>
    <source>
        <strain evidence="2 3">13146</strain>
    </source>
</reference>
<dbReference type="EMBL" id="NIVS01000022">
    <property type="protein sequence ID" value="OWQ52986.1"/>
    <property type="molecule type" value="Genomic_DNA"/>
</dbReference>
<gene>
    <name evidence="2" type="ORF">CEE60_11235</name>
</gene>
<evidence type="ECO:0000313" key="2">
    <source>
        <dbReference type="EMBL" id="OWQ52986.1"/>
    </source>
</evidence>
<protein>
    <recommendedName>
        <fullName evidence="4">Transmembrane protein</fullName>
    </recommendedName>
</protein>
<feature type="transmembrane region" description="Helical" evidence="1">
    <location>
        <begin position="80"/>
        <end position="107"/>
    </location>
</feature>
<dbReference type="OrthoDB" id="6053298at2"/>
<evidence type="ECO:0000313" key="3">
    <source>
        <dbReference type="Proteomes" id="UP000198157"/>
    </source>
</evidence>
<organism evidence="2 3">
    <name type="scientific">Stenotrophomonas maltophilia</name>
    <name type="common">Pseudomonas maltophilia</name>
    <name type="synonym">Xanthomonas maltophilia</name>
    <dbReference type="NCBI Taxonomy" id="40324"/>
    <lineage>
        <taxon>Bacteria</taxon>
        <taxon>Pseudomonadati</taxon>
        <taxon>Pseudomonadota</taxon>
        <taxon>Gammaproteobacteria</taxon>
        <taxon>Lysobacterales</taxon>
        <taxon>Lysobacteraceae</taxon>
        <taxon>Stenotrophomonas</taxon>
        <taxon>Stenotrophomonas maltophilia group</taxon>
    </lineage>
</organism>
<name>A0A246HLH6_STEMA</name>
<accession>A0A246HLH6</accession>
<feature type="transmembrane region" description="Helical" evidence="1">
    <location>
        <begin position="113"/>
        <end position="133"/>
    </location>
</feature>
<dbReference type="Proteomes" id="UP000198157">
    <property type="component" value="Unassembled WGS sequence"/>
</dbReference>
<comment type="caution">
    <text evidence="2">The sequence shown here is derived from an EMBL/GenBank/DDBJ whole genome shotgun (WGS) entry which is preliminary data.</text>
</comment>
<evidence type="ECO:0008006" key="4">
    <source>
        <dbReference type="Google" id="ProtNLM"/>
    </source>
</evidence>
<keyword evidence="1" id="KW-1133">Transmembrane helix</keyword>
<keyword evidence="1" id="KW-0812">Transmembrane</keyword>